<dbReference type="InterPro" id="IPR013785">
    <property type="entry name" value="Aldolase_TIM"/>
</dbReference>
<evidence type="ECO:0000313" key="13">
    <source>
        <dbReference type="EMBL" id="PWR75317.1"/>
    </source>
</evidence>
<dbReference type="EC" id="4.3.2.10" evidence="11"/>
<dbReference type="GO" id="GO:0000105">
    <property type="term" value="P:L-histidine biosynthetic process"/>
    <property type="evidence" value="ECO:0007669"/>
    <property type="project" value="UniProtKB-UniRule"/>
</dbReference>
<comment type="caution">
    <text evidence="13">The sequence shown here is derived from an EMBL/GenBank/DDBJ whole genome shotgun (WGS) entry which is preliminary data.</text>
</comment>
<dbReference type="RefSeq" id="WP_109940178.1">
    <property type="nucleotide sequence ID" value="NZ_CP176366.1"/>
</dbReference>
<dbReference type="AlphaFoldDB" id="A0A2V2NFZ7"/>
<evidence type="ECO:0000256" key="4">
    <source>
        <dbReference type="ARBA" id="ARBA00011152"/>
    </source>
</evidence>
<dbReference type="EMBL" id="QGMZ01000011">
    <property type="protein sequence ID" value="PWR75317.1"/>
    <property type="molecule type" value="Genomic_DNA"/>
</dbReference>
<proteinExistence type="inferred from homology"/>
<dbReference type="FunFam" id="3.20.20.70:FF:000006">
    <property type="entry name" value="Imidazole glycerol phosphate synthase subunit HisF"/>
    <property type="match status" value="1"/>
</dbReference>
<accession>A0A2V2NFZ7</accession>
<comment type="subunit">
    <text evidence="4 11">Heterodimer of HisH and HisF.</text>
</comment>
<evidence type="ECO:0000256" key="12">
    <source>
        <dbReference type="RuleBase" id="RU003657"/>
    </source>
</evidence>
<feature type="active site" evidence="11">
    <location>
        <position position="12"/>
    </location>
</feature>
<evidence type="ECO:0000256" key="1">
    <source>
        <dbReference type="ARBA" id="ARBA00004496"/>
    </source>
</evidence>
<dbReference type="PANTHER" id="PTHR21235:SF2">
    <property type="entry name" value="IMIDAZOLE GLYCEROL PHOSPHATE SYNTHASE HISHF"/>
    <property type="match status" value="1"/>
</dbReference>
<dbReference type="GO" id="GO:0000107">
    <property type="term" value="F:imidazoleglycerol-phosphate synthase activity"/>
    <property type="evidence" value="ECO:0007669"/>
    <property type="project" value="UniProtKB-UniRule"/>
</dbReference>
<dbReference type="Proteomes" id="UP000245934">
    <property type="component" value="Unassembled WGS sequence"/>
</dbReference>
<evidence type="ECO:0000256" key="2">
    <source>
        <dbReference type="ARBA" id="ARBA00005091"/>
    </source>
</evidence>
<dbReference type="InterPro" id="IPR004651">
    <property type="entry name" value="HisF"/>
</dbReference>
<comment type="function">
    <text evidence="9 11">IGPS catalyzes the conversion of PRFAR and glutamine to IGP, AICAR and glutamate. The HisF subunit catalyzes the cyclization activity that produces IGP and AICAR from PRFAR using the ammonia provided by the HisH subunit.</text>
</comment>
<keyword evidence="6 11" id="KW-0028">Amino-acid biosynthesis</keyword>
<organism evidence="13 14">
    <name type="scientific">Methanospirillum stamsii</name>
    <dbReference type="NCBI Taxonomy" id="1277351"/>
    <lineage>
        <taxon>Archaea</taxon>
        <taxon>Methanobacteriati</taxon>
        <taxon>Methanobacteriota</taxon>
        <taxon>Stenosarchaea group</taxon>
        <taxon>Methanomicrobia</taxon>
        <taxon>Methanomicrobiales</taxon>
        <taxon>Methanospirillaceae</taxon>
        <taxon>Methanospirillum</taxon>
    </lineage>
</organism>
<reference evidence="13 14" key="1">
    <citation type="submission" date="2018-05" db="EMBL/GenBank/DDBJ databases">
        <title>Draft genome of Methanospirillum stamsii Pt1.</title>
        <authorList>
            <person name="Dueholm M.S."/>
            <person name="Nielsen P.H."/>
            <person name="Bakmann L.F."/>
            <person name="Otzen D.E."/>
        </authorList>
    </citation>
    <scope>NUCLEOTIDE SEQUENCE [LARGE SCALE GENOMIC DNA]</scope>
    <source>
        <strain evidence="13 14">Pt1</strain>
    </source>
</reference>
<dbReference type="GeneID" id="97610759"/>
<dbReference type="Gene3D" id="3.20.20.70">
    <property type="entry name" value="Aldolase class I"/>
    <property type="match status" value="1"/>
</dbReference>
<dbReference type="GO" id="GO:0005737">
    <property type="term" value="C:cytoplasm"/>
    <property type="evidence" value="ECO:0007669"/>
    <property type="project" value="UniProtKB-SubCell"/>
</dbReference>
<dbReference type="InterPro" id="IPR011060">
    <property type="entry name" value="RibuloseP-bd_barrel"/>
</dbReference>
<protein>
    <recommendedName>
        <fullName evidence="11">Imidazole glycerol phosphate synthase subunit HisF</fullName>
        <ecNumber evidence="11">4.3.2.10</ecNumber>
    </recommendedName>
    <alternativeName>
        <fullName evidence="11">IGP synthase cyclase subunit</fullName>
    </alternativeName>
    <alternativeName>
        <fullName evidence="11">IGP synthase subunit HisF</fullName>
    </alternativeName>
    <alternativeName>
        <fullName evidence="11">ImGP synthase subunit HisF</fullName>
        <shortName evidence="11">IGPS subunit HisF</shortName>
    </alternativeName>
</protein>
<evidence type="ECO:0000256" key="6">
    <source>
        <dbReference type="ARBA" id="ARBA00022605"/>
    </source>
</evidence>
<dbReference type="HAMAP" id="MF_01013">
    <property type="entry name" value="HisF"/>
    <property type="match status" value="1"/>
</dbReference>
<dbReference type="UniPathway" id="UPA00031">
    <property type="reaction ID" value="UER00010"/>
</dbReference>
<keyword evidence="5 11" id="KW-0963">Cytoplasm</keyword>
<dbReference type="InterPro" id="IPR006062">
    <property type="entry name" value="His_biosynth"/>
</dbReference>
<dbReference type="SUPFAM" id="SSF51366">
    <property type="entry name" value="Ribulose-phoshate binding barrel"/>
    <property type="match status" value="1"/>
</dbReference>
<comment type="pathway">
    <text evidence="2 11">Amino-acid biosynthesis; L-histidine biosynthesis; L-histidine from 5-phospho-alpha-D-ribose 1-diphosphate: step 5/9.</text>
</comment>
<evidence type="ECO:0000256" key="10">
    <source>
        <dbReference type="ARBA" id="ARBA00047838"/>
    </source>
</evidence>
<keyword evidence="8 11" id="KW-0456">Lyase</keyword>
<dbReference type="Pfam" id="PF00977">
    <property type="entry name" value="His_biosynth"/>
    <property type="match status" value="1"/>
</dbReference>
<dbReference type="InterPro" id="IPR050064">
    <property type="entry name" value="IGPS_HisA/HisF"/>
</dbReference>
<dbReference type="NCBIfam" id="TIGR00735">
    <property type="entry name" value="hisF"/>
    <property type="match status" value="1"/>
</dbReference>
<feature type="active site" evidence="11">
    <location>
        <position position="131"/>
    </location>
</feature>
<dbReference type="PANTHER" id="PTHR21235">
    <property type="entry name" value="IMIDAZOLE GLYCEROL PHOSPHATE SYNTHASE SUBUNIT HISF/H IGP SYNTHASE SUBUNIT HISF/H"/>
    <property type="match status" value="1"/>
</dbReference>
<dbReference type="GO" id="GO:0016829">
    <property type="term" value="F:lyase activity"/>
    <property type="evidence" value="ECO:0007669"/>
    <property type="project" value="UniProtKB-KW"/>
</dbReference>
<evidence type="ECO:0000256" key="5">
    <source>
        <dbReference type="ARBA" id="ARBA00022490"/>
    </source>
</evidence>
<name>A0A2V2NFZ7_9EURY</name>
<keyword evidence="14" id="KW-1185">Reference proteome</keyword>
<evidence type="ECO:0000256" key="7">
    <source>
        <dbReference type="ARBA" id="ARBA00023102"/>
    </source>
</evidence>
<comment type="subcellular location">
    <subcellularLocation>
        <location evidence="1 11">Cytoplasm</location>
    </subcellularLocation>
</comment>
<evidence type="ECO:0000313" key="14">
    <source>
        <dbReference type="Proteomes" id="UP000245934"/>
    </source>
</evidence>
<keyword evidence="7 11" id="KW-0368">Histidine biosynthesis</keyword>
<dbReference type="CDD" id="cd04731">
    <property type="entry name" value="HisF"/>
    <property type="match status" value="1"/>
</dbReference>
<evidence type="ECO:0000256" key="3">
    <source>
        <dbReference type="ARBA" id="ARBA00009667"/>
    </source>
</evidence>
<comment type="similarity">
    <text evidence="3 11 12">Belongs to the HisA/HisF family.</text>
</comment>
<sequence length="271" mass="29119">MGLTRRIIPCLDIKDGRVVKGTNFVGLRDAGDPVELASRYNQQGADEVVFLDITASKEKRSMIIDVIQRAADELFLPLTVGGGIRTIDDIQKTLRAGADKISINTSAVENPNLISEAANSFGTQCIVVAVDVKRRTEDSIDKTRIPLQDGNSCWYEVVTHGGSKPTGIDAIKWAMEAETRGAGEILLTSMETDGTKEGFDIPITAAISDNVGIPVIASGGVGTMEHFYDGFVYGKADAALAASVFHYGEMTVTQVKEYLTKKGIPIRPPGK</sequence>
<evidence type="ECO:0000256" key="8">
    <source>
        <dbReference type="ARBA" id="ARBA00023239"/>
    </source>
</evidence>
<gene>
    <name evidence="11" type="primary">hisF</name>
    <name evidence="13" type="ORF">DLD82_05910</name>
</gene>
<dbReference type="OrthoDB" id="6261at2157"/>
<evidence type="ECO:0000256" key="9">
    <source>
        <dbReference type="ARBA" id="ARBA00025475"/>
    </source>
</evidence>
<comment type="catalytic activity">
    <reaction evidence="10 11">
        <text>5-[(5-phospho-1-deoxy-D-ribulos-1-ylimino)methylamino]-1-(5-phospho-beta-D-ribosyl)imidazole-4-carboxamide + L-glutamine = D-erythro-1-(imidazol-4-yl)glycerol 3-phosphate + 5-amino-1-(5-phospho-beta-D-ribosyl)imidazole-4-carboxamide + L-glutamate + H(+)</text>
        <dbReference type="Rhea" id="RHEA:24793"/>
        <dbReference type="ChEBI" id="CHEBI:15378"/>
        <dbReference type="ChEBI" id="CHEBI:29985"/>
        <dbReference type="ChEBI" id="CHEBI:58278"/>
        <dbReference type="ChEBI" id="CHEBI:58359"/>
        <dbReference type="ChEBI" id="CHEBI:58475"/>
        <dbReference type="ChEBI" id="CHEBI:58525"/>
        <dbReference type="EC" id="4.3.2.10"/>
    </reaction>
</comment>
<evidence type="ECO:0000256" key="11">
    <source>
        <dbReference type="HAMAP-Rule" id="MF_01013"/>
    </source>
</evidence>